<feature type="chain" id="PRO_5047105525" evidence="6">
    <location>
        <begin position="31"/>
        <end position="433"/>
    </location>
</feature>
<keyword evidence="4" id="KW-0564">Palmitate</keyword>
<dbReference type="Pfam" id="PF01547">
    <property type="entry name" value="SBP_bac_1"/>
    <property type="match status" value="1"/>
</dbReference>
<sequence length="433" mass="48450">MNVVARYVKWTASVVVAGMLATGCSGPENANIPANKEPADGTVVESAVPADALTVLTNRIDLVENGTMDEYARKFEQSHPGVDIRFEGLTNYESDVMMRLATRTAGDVLLLPNQLSTKELSGYFEPLPASMFENVHFADFKSFQGKRYGIATGISSDGIVYNKEAFAAAGVTEVPRTLDEFYEACRKLKAKGIVPVYINYGAQWPMTEWGERLVSFMTGDPNTLNKMAETDEPWRMDNSWGKALTIARTLINQGYTEQDLMTNSWETSKAEIASGRAAMYFLGNWSIKQVIDAGAKPEDIGFFPFPYDNNPDRRYAPLSPDWFVGISKFSENKQLAEAWVTFFVRESGYVEQSGFLSVETNKEPTLPQYKEFLSYDPILLESTMPSETFLSTANKAKIAFWSGDFIQELVAAKDLSEGFRTMNDLWKEARARR</sequence>
<dbReference type="SUPFAM" id="SSF53850">
    <property type="entry name" value="Periplasmic binding protein-like II"/>
    <property type="match status" value="1"/>
</dbReference>
<keyword evidence="1" id="KW-1003">Cell membrane</keyword>
<evidence type="ECO:0000256" key="4">
    <source>
        <dbReference type="ARBA" id="ARBA00023139"/>
    </source>
</evidence>
<evidence type="ECO:0000313" key="7">
    <source>
        <dbReference type="EMBL" id="MFB9329155.1"/>
    </source>
</evidence>
<name>A0ABV5KV87_9BACL</name>
<keyword evidence="3" id="KW-0472">Membrane</keyword>
<dbReference type="RefSeq" id="WP_377499150.1">
    <property type="nucleotide sequence ID" value="NZ_JBHMDO010000039.1"/>
</dbReference>
<dbReference type="PANTHER" id="PTHR43649">
    <property type="entry name" value="ARABINOSE-BINDING PROTEIN-RELATED"/>
    <property type="match status" value="1"/>
</dbReference>
<dbReference type="InterPro" id="IPR050490">
    <property type="entry name" value="Bact_solute-bd_prot1"/>
</dbReference>
<dbReference type="Gene3D" id="3.40.190.10">
    <property type="entry name" value="Periplasmic binding protein-like II"/>
    <property type="match status" value="2"/>
</dbReference>
<organism evidence="7 8">
    <name type="scientific">Paenibacillus aurantiacus</name>
    <dbReference type="NCBI Taxonomy" id="1936118"/>
    <lineage>
        <taxon>Bacteria</taxon>
        <taxon>Bacillati</taxon>
        <taxon>Bacillota</taxon>
        <taxon>Bacilli</taxon>
        <taxon>Bacillales</taxon>
        <taxon>Paenibacillaceae</taxon>
        <taxon>Paenibacillus</taxon>
    </lineage>
</organism>
<comment type="caution">
    <text evidence="7">The sequence shown here is derived from an EMBL/GenBank/DDBJ whole genome shotgun (WGS) entry which is preliminary data.</text>
</comment>
<dbReference type="InterPro" id="IPR006059">
    <property type="entry name" value="SBP"/>
</dbReference>
<feature type="signal peptide" evidence="6">
    <location>
        <begin position="1"/>
        <end position="30"/>
    </location>
</feature>
<keyword evidence="2 6" id="KW-0732">Signal</keyword>
<proteinExistence type="predicted"/>
<evidence type="ECO:0000256" key="6">
    <source>
        <dbReference type="SAM" id="SignalP"/>
    </source>
</evidence>
<gene>
    <name evidence="7" type="ORF">ACFFSY_24735</name>
</gene>
<keyword evidence="5" id="KW-0449">Lipoprotein</keyword>
<accession>A0ABV5KV87</accession>
<evidence type="ECO:0000256" key="3">
    <source>
        <dbReference type="ARBA" id="ARBA00023136"/>
    </source>
</evidence>
<evidence type="ECO:0000313" key="8">
    <source>
        <dbReference type="Proteomes" id="UP001589747"/>
    </source>
</evidence>
<dbReference type="PROSITE" id="PS51257">
    <property type="entry name" value="PROKAR_LIPOPROTEIN"/>
    <property type="match status" value="1"/>
</dbReference>
<evidence type="ECO:0000256" key="5">
    <source>
        <dbReference type="ARBA" id="ARBA00023288"/>
    </source>
</evidence>
<dbReference type="Proteomes" id="UP001589747">
    <property type="component" value="Unassembled WGS sequence"/>
</dbReference>
<evidence type="ECO:0000256" key="2">
    <source>
        <dbReference type="ARBA" id="ARBA00022729"/>
    </source>
</evidence>
<dbReference type="EMBL" id="JBHMDO010000039">
    <property type="protein sequence ID" value="MFB9329155.1"/>
    <property type="molecule type" value="Genomic_DNA"/>
</dbReference>
<evidence type="ECO:0000256" key="1">
    <source>
        <dbReference type="ARBA" id="ARBA00022475"/>
    </source>
</evidence>
<dbReference type="PANTHER" id="PTHR43649:SF33">
    <property type="entry name" value="POLYGALACTURONAN_RHAMNOGALACTURONAN-BINDING PROTEIN YTCQ"/>
    <property type="match status" value="1"/>
</dbReference>
<protein>
    <submittedName>
        <fullName evidence="7">ABC transporter substrate-binding protein</fullName>
    </submittedName>
</protein>
<reference evidence="7 8" key="1">
    <citation type="submission" date="2024-09" db="EMBL/GenBank/DDBJ databases">
        <authorList>
            <person name="Sun Q."/>
            <person name="Mori K."/>
        </authorList>
    </citation>
    <scope>NUCLEOTIDE SEQUENCE [LARGE SCALE GENOMIC DNA]</scope>
    <source>
        <strain evidence="7 8">TISTR 2452</strain>
    </source>
</reference>
<keyword evidence="8" id="KW-1185">Reference proteome</keyword>